<dbReference type="Pfam" id="PF00270">
    <property type="entry name" value="DEAD"/>
    <property type="match status" value="1"/>
</dbReference>
<dbReference type="EMBL" id="CP002382">
    <property type="protein sequence ID" value="AEP10302.1"/>
    <property type="molecule type" value="Genomic_DNA"/>
</dbReference>
<dbReference type="InterPro" id="IPR001650">
    <property type="entry name" value="Helicase_C-like"/>
</dbReference>
<dbReference type="Proteomes" id="UP000009286">
    <property type="component" value="Chromosome"/>
</dbReference>
<proteinExistence type="predicted"/>
<protein>
    <submittedName>
        <fullName evidence="6">Helicase conserved C-terminal domain protein</fullName>
    </submittedName>
</protein>
<dbReference type="SUPFAM" id="SSF52540">
    <property type="entry name" value="P-loop containing nucleoside triphosphate hydrolases"/>
    <property type="match status" value="1"/>
</dbReference>
<dbReference type="GO" id="GO:0016787">
    <property type="term" value="F:hydrolase activity"/>
    <property type="evidence" value="ECO:0007669"/>
    <property type="project" value="UniProtKB-KW"/>
</dbReference>
<evidence type="ECO:0000256" key="3">
    <source>
        <dbReference type="ARBA" id="ARBA00022806"/>
    </source>
</evidence>
<dbReference type="AlphaFoldDB" id="G2KNQ7"/>
<evidence type="ECO:0000313" key="7">
    <source>
        <dbReference type="Proteomes" id="UP000009286"/>
    </source>
</evidence>
<dbReference type="RefSeq" id="WP_014103525.1">
    <property type="nucleotide sequence ID" value="NC_016026.1"/>
</dbReference>
<dbReference type="STRING" id="856793.MICA_1994"/>
<dbReference type="OrthoDB" id="9815222at2"/>
<dbReference type="HOGENOM" id="CLU_018336_0_0_5"/>
<dbReference type="KEGG" id="mai:MICA_1994"/>
<dbReference type="GO" id="GO:0003676">
    <property type="term" value="F:nucleic acid binding"/>
    <property type="evidence" value="ECO:0007669"/>
    <property type="project" value="InterPro"/>
</dbReference>
<keyword evidence="3 6" id="KW-0347">Helicase</keyword>
<dbReference type="InterPro" id="IPR014001">
    <property type="entry name" value="Helicase_ATP-bd"/>
</dbReference>
<keyword evidence="7" id="KW-1185">Reference proteome</keyword>
<dbReference type="GO" id="GO:0005524">
    <property type="term" value="F:ATP binding"/>
    <property type="evidence" value="ECO:0007669"/>
    <property type="project" value="UniProtKB-KW"/>
</dbReference>
<dbReference type="PANTHER" id="PTHR47961">
    <property type="entry name" value="DNA POLYMERASE THETA, PUTATIVE (AFU_ORTHOLOGUE AFUA_1G05260)-RELATED"/>
    <property type="match status" value="1"/>
</dbReference>
<organism evidence="6 7">
    <name type="scientific">Micavibrio aeruginosavorus (strain ARL-13)</name>
    <dbReference type="NCBI Taxonomy" id="856793"/>
    <lineage>
        <taxon>Bacteria</taxon>
        <taxon>Pseudomonadati</taxon>
        <taxon>Bdellovibrionota</taxon>
        <taxon>Bdellovibrionia</taxon>
        <taxon>Bdellovibrionales</taxon>
        <taxon>Pseudobdellovibrionaceae</taxon>
        <taxon>Micavibrio</taxon>
    </lineage>
</organism>
<dbReference type="GO" id="GO:0004386">
    <property type="term" value="F:helicase activity"/>
    <property type="evidence" value="ECO:0007669"/>
    <property type="project" value="UniProtKB-KW"/>
</dbReference>
<keyword evidence="2" id="KW-0378">Hydrolase</keyword>
<name>G2KNQ7_MICAA</name>
<sequence length="844" mass="97842">MLKPITLSGFRIKKNYEDSAFQHLYEKLFCGNSASLSESEKLQLLKWAVFFFNRGDDGVKRLGYRIIVRYANEFKDYKPLYDIAINAGFIPVAKFIEREYLNDNDIDRSFLRNFLSAYKTFFKDGNKYLSVEQKRLLDFSKSIIADSLVVAPTSYGKSEMMISKVEDNLDKKICIIVPSKALLAQTKRRLLESQPITTTAKRILTHPEMFQHGEKADKFFISTLTQERLFRLIQKDPQFSLDVLLIDEAHNLLSGDERGALLLQVLLVLKHRNPNMELKFYTPFIASAKSLESPYSKYELKSAHAKEFIKIEKYFVYDAKGTKDLSFYDQFMDRNTIIEENVPLTEFEFIKAHKAEKNIIYLNKPRDVESAAVKLCNTSPDIEMSGDESGIFNDSYKAIAEFLHPDYKLLGCLKKGIIYHHGRMPEIIRLYIESLFSENAKFSFVVTSSTLLEGVNIPAEKMFLLSTKRGRSMLSRASFKNLTGRVCRFSEIFSEKTGNLRMLEPEIYLIHGEYATKKPPHDFLSDQAKIKSEDRDEVENLLLKKSPENEDELEKIRAALEYIENIQEGAIDKALQENGFDKIRYVTSDIAKTCFKNNIHDFDIHLNEATLLLNHQSFINKEAVGDVNTLLETIYRIFIKDVQLKEENGEFARLEHGAARKFYAMLLDWKMNGTSYNQMIHSFLHYWKELEEKARPHEQIPVYVGSSWGEITRFENEHLPRYIDLRKKDNKQRVNIAIVKIKEEQDFIDYNLMKYIDALNDLDLIEGPFYDRIKYGSSDQKVICLLKNGISMELSKCLLSGAYNDFLTFNLANDEVYIQKAAINAMAKNNENKILIFELQFHAV</sequence>
<dbReference type="InterPro" id="IPR050474">
    <property type="entry name" value="Hel308_SKI2-like"/>
</dbReference>
<reference evidence="6 7" key="1">
    <citation type="journal article" date="2011" name="BMC Genomics">
        <title>Genomic insights into an obligate epibiotic bacterial predator: Micavibrio aeruginosavorus ARL-13.</title>
        <authorList>
            <person name="Wang Z."/>
            <person name="Kadouri D."/>
            <person name="Wu M."/>
        </authorList>
    </citation>
    <scope>NUCLEOTIDE SEQUENCE [LARGE SCALE GENOMIC DNA]</scope>
    <source>
        <strain evidence="6 7">ARL-13</strain>
    </source>
</reference>
<dbReference type="SMART" id="SM00490">
    <property type="entry name" value="HELICc"/>
    <property type="match status" value="1"/>
</dbReference>
<keyword evidence="4" id="KW-0067">ATP-binding</keyword>
<evidence type="ECO:0000256" key="1">
    <source>
        <dbReference type="ARBA" id="ARBA00022741"/>
    </source>
</evidence>
<dbReference type="PROSITE" id="PS51192">
    <property type="entry name" value="HELICASE_ATP_BIND_1"/>
    <property type="match status" value="1"/>
</dbReference>
<dbReference type="Gene3D" id="3.40.50.300">
    <property type="entry name" value="P-loop containing nucleotide triphosphate hydrolases"/>
    <property type="match status" value="2"/>
</dbReference>
<dbReference type="InterPro" id="IPR011545">
    <property type="entry name" value="DEAD/DEAH_box_helicase_dom"/>
</dbReference>
<evidence type="ECO:0000259" key="5">
    <source>
        <dbReference type="PROSITE" id="PS51192"/>
    </source>
</evidence>
<dbReference type="InterPro" id="IPR027417">
    <property type="entry name" value="P-loop_NTPase"/>
</dbReference>
<evidence type="ECO:0000256" key="4">
    <source>
        <dbReference type="ARBA" id="ARBA00022840"/>
    </source>
</evidence>
<dbReference type="PANTHER" id="PTHR47961:SF10">
    <property type="entry name" value="ATP-DEPENDENT DNA HELICASE HEL308"/>
    <property type="match status" value="1"/>
</dbReference>
<dbReference type="eggNOG" id="COG1204">
    <property type="taxonomic scope" value="Bacteria"/>
</dbReference>
<keyword evidence="1" id="KW-0547">Nucleotide-binding</keyword>
<gene>
    <name evidence="6" type="ordered locus">MICA_1994</name>
</gene>
<feature type="domain" description="Helicase ATP-binding" evidence="5">
    <location>
        <begin position="138"/>
        <end position="263"/>
    </location>
</feature>
<evidence type="ECO:0000313" key="6">
    <source>
        <dbReference type="EMBL" id="AEP10302.1"/>
    </source>
</evidence>
<accession>G2KNQ7</accession>
<evidence type="ECO:0000256" key="2">
    <source>
        <dbReference type="ARBA" id="ARBA00022801"/>
    </source>
</evidence>